<evidence type="ECO:0000313" key="2">
    <source>
        <dbReference type="Proteomes" id="UP001602089"/>
    </source>
</evidence>
<dbReference type="RefSeq" id="WP_195021897.1">
    <property type="nucleotide sequence ID" value="NZ_JADLPS010000001.1"/>
</dbReference>
<comment type="caution">
    <text evidence="1">The sequence shown here is derived from an EMBL/GenBank/DDBJ whole genome shotgun (WGS) entry which is preliminary data.</text>
</comment>
<protein>
    <submittedName>
        <fullName evidence="1">Uncharacterized protein</fullName>
    </submittedName>
</protein>
<name>A0ABW6TN56_9NOCA</name>
<sequence length="72" mass="8686">MADNTARARKELEAARRAVSEHVDKWERYAEKYDKEFALKTITRVQVEIDKIKSKHPSLRDDSWEDKWKPRQ</sequence>
<organism evidence="1 2">
    <name type="scientific">Nocardia elegans</name>
    <dbReference type="NCBI Taxonomy" id="300029"/>
    <lineage>
        <taxon>Bacteria</taxon>
        <taxon>Bacillati</taxon>
        <taxon>Actinomycetota</taxon>
        <taxon>Actinomycetes</taxon>
        <taxon>Mycobacteriales</taxon>
        <taxon>Nocardiaceae</taxon>
        <taxon>Nocardia</taxon>
    </lineage>
</organism>
<proteinExistence type="predicted"/>
<gene>
    <name evidence="1" type="ORF">ACFYY5_32385</name>
</gene>
<keyword evidence="2" id="KW-1185">Reference proteome</keyword>
<dbReference type="Proteomes" id="UP001602089">
    <property type="component" value="Unassembled WGS sequence"/>
</dbReference>
<evidence type="ECO:0000313" key="1">
    <source>
        <dbReference type="EMBL" id="MFF4027555.1"/>
    </source>
</evidence>
<reference evidence="1 2" key="1">
    <citation type="submission" date="2024-10" db="EMBL/GenBank/DDBJ databases">
        <title>The Natural Products Discovery Center: Release of the First 8490 Sequenced Strains for Exploring Actinobacteria Biosynthetic Diversity.</title>
        <authorList>
            <person name="Kalkreuter E."/>
            <person name="Kautsar S.A."/>
            <person name="Yang D."/>
            <person name="Bader C.D."/>
            <person name="Teijaro C.N."/>
            <person name="Fluegel L."/>
            <person name="Davis C.M."/>
            <person name="Simpson J.R."/>
            <person name="Lauterbach L."/>
            <person name="Steele A.D."/>
            <person name="Gui C."/>
            <person name="Meng S."/>
            <person name="Li G."/>
            <person name="Viehrig K."/>
            <person name="Ye F."/>
            <person name="Su P."/>
            <person name="Kiefer A.F."/>
            <person name="Nichols A."/>
            <person name="Cepeda A.J."/>
            <person name="Yan W."/>
            <person name="Fan B."/>
            <person name="Jiang Y."/>
            <person name="Adhikari A."/>
            <person name="Zheng C.-J."/>
            <person name="Schuster L."/>
            <person name="Cowan T.M."/>
            <person name="Smanski M.J."/>
            <person name="Chevrette M.G."/>
            <person name="De Carvalho L.P.S."/>
            <person name="Shen B."/>
        </authorList>
    </citation>
    <scope>NUCLEOTIDE SEQUENCE [LARGE SCALE GENOMIC DNA]</scope>
    <source>
        <strain evidence="1 2">NPDC001867</strain>
    </source>
</reference>
<accession>A0ABW6TN56</accession>
<dbReference type="EMBL" id="JBIATK010000015">
    <property type="protein sequence ID" value="MFF4027555.1"/>
    <property type="molecule type" value="Genomic_DNA"/>
</dbReference>